<dbReference type="FunFam" id="1.20.1260.100:FF:000001">
    <property type="entry name" value="translocator protein 2"/>
    <property type="match status" value="1"/>
</dbReference>
<gene>
    <name evidence="7" type="ORF">FHS13_003121</name>
</gene>
<comment type="similarity">
    <text evidence="2">Belongs to the TspO/BZRP family.</text>
</comment>
<keyword evidence="8" id="KW-1185">Reference proteome</keyword>
<feature type="transmembrane region" description="Helical" evidence="6">
    <location>
        <begin position="90"/>
        <end position="109"/>
    </location>
</feature>
<feature type="transmembrane region" description="Helical" evidence="6">
    <location>
        <begin position="115"/>
        <end position="135"/>
    </location>
</feature>
<dbReference type="Pfam" id="PF03073">
    <property type="entry name" value="TspO_MBR"/>
    <property type="match status" value="1"/>
</dbReference>
<dbReference type="AlphaFoldDB" id="A0A841IR61"/>
<dbReference type="Gene3D" id="1.20.1260.100">
    <property type="entry name" value="TspO/MBR protein"/>
    <property type="match status" value="1"/>
</dbReference>
<evidence type="ECO:0000313" key="8">
    <source>
        <dbReference type="Proteomes" id="UP000536604"/>
    </source>
</evidence>
<keyword evidence="3 6" id="KW-0812">Transmembrane</keyword>
<proteinExistence type="inferred from homology"/>
<dbReference type="GO" id="GO:0033013">
    <property type="term" value="P:tetrapyrrole metabolic process"/>
    <property type="evidence" value="ECO:0007669"/>
    <property type="project" value="UniProtKB-ARBA"/>
</dbReference>
<sequence>MYRTTDEHRRSGVKPWVALAVYAAAVLAAAVVGGQGAAGSGEVYQALELPSWAPPSWLFGPVWTVLYVFIALAGWLVWRASGLGGSRAFHVFYVLQLLLNALWPPLFFAGNLYGAALLELVLLVAAVAVTAVLAVRHSKVAALLLLPYLGWSVFAGCLNFAVWLAN</sequence>
<dbReference type="PANTHER" id="PTHR10057">
    <property type="entry name" value="PERIPHERAL-TYPE BENZODIAZEPINE RECEPTOR"/>
    <property type="match status" value="1"/>
</dbReference>
<evidence type="ECO:0000256" key="3">
    <source>
        <dbReference type="ARBA" id="ARBA00022692"/>
    </source>
</evidence>
<evidence type="ECO:0000256" key="4">
    <source>
        <dbReference type="ARBA" id="ARBA00022989"/>
    </source>
</evidence>
<accession>A0A841IR61</accession>
<evidence type="ECO:0000256" key="5">
    <source>
        <dbReference type="ARBA" id="ARBA00023136"/>
    </source>
</evidence>
<dbReference type="InterPro" id="IPR038330">
    <property type="entry name" value="TspO/MBR-related_sf"/>
</dbReference>
<dbReference type="InterPro" id="IPR004307">
    <property type="entry name" value="TspO_MBR"/>
</dbReference>
<evidence type="ECO:0000313" key="7">
    <source>
        <dbReference type="EMBL" id="MBB6121153.1"/>
    </source>
</evidence>
<dbReference type="GO" id="GO:0016020">
    <property type="term" value="C:membrane"/>
    <property type="evidence" value="ECO:0007669"/>
    <property type="project" value="UniProtKB-SubCell"/>
</dbReference>
<comment type="caution">
    <text evidence="7">The sequence shown here is derived from an EMBL/GenBank/DDBJ whole genome shotgun (WGS) entry which is preliminary data.</text>
</comment>
<dbReference type="EMBL" id="JACHJO010000009">
    <property type="protein sequence ID" value="MBB6121153.1"/>
    <property type="molecule type" value="Genomic_DNA"/>
</dbReference>
<name>A0A841IR61_9ACTN</name>
<feature type="transmembrane region" description="Helical" evidence="6">
    <location>
        <begin position="58"/>
        <end position="78"/>
    </location>
</feature>
<keyword evidence="5 6" id="KW-0472">Membrane</keyword>
<dbReference type="PANTHER" id="PTHR10057:SF0">
    <property type="entry name" value="TRANSLOCATOR PROTEIN"/>
    <property type="match status" value="1"/>
</dbReference>
<dbReference type="PIRSF" id="PIRSF005859">
    <property type="entry name" value="PBR"/>
    <property type="match status" value="1"/>
</dbReference>
<evidence type="ECO:0000256" key="6">
    <source>
        <dbReference type="SAM" id="Phobius"/>
    </source>
</evidence>
<organism evidence="7 8">
    <name type="scientific">Nocardiopsis algeriensis</name>
    <dbReference type="NCBI Taxonomy" id="1478215"/>
    <lineage>
        <taxon>Bacteria</taxon>
        <taxon>Bacillati</taxon>
        <taxon>Actinomycetota</taxon>
        <taxon>Actinomycetes</taxon>
        <taxon>Streptosporangiales</taxon>
        <taxon>Nocardiopsidaceae</taxon>
        <taxon>Nocardiopsis</taxon>
    </lineage>
</organism>
<evidence type="ECO:0000256" key="1">
    <source>
        <dbReference type="ARBA" id="ARBA00004141"/>
    </source>
</evidence>
<dbReference type="CDD" id="cd15904">
    <property type="entry name" value="TSPO_MBR"/>
    <property type="match status" value="1"/>
</dbReference>
<reference evidence="7 8" key="1">
    <citation type="submission" date="2020-08" db="EMBL/GenBank/DDBJ databases">
        <title>Genomic Encyclopedia of Type Strains, Phase III (KMG-III): the genomes of soil and plant-associated and newly described type strains.</title>
        <authorList>
            <person name="Whitman W."/>
        </authorList>
    </citation>
    <scope>NUCLEOTIDE SEQUENCE [LARGE SCALE GENOMIC DNA]</scope>
    <source>
        <strain evidence="7 8">CECT 8712</strain>
    </source>
</reference>
<feature type="transmembrane region" description="Helical" evidence="6">
    <location>
        <begin position="16"/>
        <end position="38"/>
    </location>
</feature>
<keyword evidence="4 6" id="KW-1133">Transmembrane helix</keyword>
<protein>
    <submittedName>
        <fullName evidence="7">Tryptophan-rich sensory protein</fullName>
    </submittedName>
</protein>
<feature type="transmembrane region" description="Helical" evidence="6">
    <location>
        <begin position="142"/>
        <end position="165"/>
    </location>
</feature>
<dbReference type="Proteomes" id="UP000536604">
    <property type="component" value="Unassembled WGS sequence"/>
</dbReference>
<comment type="subcellular location">
    <subcellularLocation>
        <location evidence="1">Membrane</location>
        <topology evidence="1">Multi-pass membrane protein</topology>
    </subcellularLocation>
</comment>
<dbReference type="RefSeq" id="WP_184292618.1">
    <property type="nucleotide sequence ID" value="NZ_JACHJO010000009.1"/>
</dbReference>
<evidence type="ECO:0000256" key="2">
    <source>
        <dbReference type="ARBA" id="ARBA00007524"/>
    </source>
</evidence>